<keyword evidence="3" id="KW-1185">Reference proteome</keyword>
<dbReference type="InParanoid" id="H8MJR5"/>
<gene>
    <name evidence="2" type="ordered locus">COCOR_05999</name>
</gene>
<dbReference type="STRING" id="1144275.COCOR_05999"/>
<sequence>MFLIETEKEFLDAFRPRDRKFVELPKDTRFPLFVRDYLAWVDPYGVRVFLVFTAPGSKRPTGIAFRRDQQGDPASPHMCEWCHTSTGADVGLLTTDANSKRRVGTNLCLDLRCGERLEAVTNRAGQSVLDNNKKLVERMARFAKEALGIDGNPDA</sequence>
<accession>H8MJR5</accession>
<dbReference type="AlphaFoldDB" id="H8MJR5"/>
<dbReference type="HOGENOM" id="CLU_1683609_0_0_7"/>
<evidence type="ECO:0000313" key="2">
    <source>
        <dbReference type="EMBL" id="AFE06706.1"/>
    </source>
</evidence>
<name>H8MJR5_CORCM</name>
<dbReference type="KEGG" id="ccx:COCOR_05999"/>
<reference evidence="2 3" key="1">
    <citation type="journal article" date="2012" name="J. Bacteriol.">
        <title>Complete Genome Sequence of the Fruiting Myxobacterium Corallococcus coralloides DSM 2259.</title>
        <authorList>
            <person name="Huntley S."/>
            <person name="Zhang Y."/>
            <person name="Treuner-Lange A."/>
            <person name="Kneip S."/>
            <person name="Sensen C.W."/>
            <person name="Sogaard-Andersen L."/>
        </authorList>
    </citation>
    <scope>NUCLEOTIDE SEQUENCE [LARGE SCALE GENOMIC DNA]</scope>
    <source>
        <strain evidence="3">ATCC 25202 / DSM 2259 / NBRC 100086 / M2</strain>
    </source>
</reference>
<dbReference type="eggNOG" id="ENOG50346GS">
    <property type="taxonomic scope" value="Bacteria"/>
</dbReference>
<proteinExistence type="predicted"/>
<feature type="domain" description="Elongation factor G-binding protein C-terminal treble-clef zinc-finger" evidence="1">
    <location>
        <begin position="10"/>
        <end position="144"/>
    </location>
</feature>
<dbReference type="RefSeq" id="WP_014398787.1">
    <property type="nucleotide sequence ID" value="NC_017030.1"/>
</dbReference>
<evidence type="ECO:0000259" key="1">
    <source>
        <dbReference type="Pfam" id="PF16571"/>
    </source>
</evidence>
<dbReference type="Pfam" id="PF16571">
    <property type="entry name" value="FBP_C"/>
    <property type="match status" value="1"/>
</dbReference>
<dbReference type="EMBL" id="CP003389">
    <property type="protein sequence ID" value="AFE06706.1"/>
    <property type="molecule type" value="Genomic_DNA"/>
</dbReference>
<dbReference type="Proteomes" id="UP000007587">
    <property type="component" value="Chromosome"/>
</dbReference>
<evidence type="ECO:0000313" key="3">
    <source>
        <dbReference type="Proteomes" id="UP000007587"/>
    </source>
</evidence>
<organism evidence="2 3">
    <name type="scientific">Corallococcus coralloides (strain ATCC 25202 / DSM 2259 / NBRC 100086 / M2)</name>
    <name type="common">Myxococcus coralloides</name>
    <dbReference type="NCBI Taxonomy" id="1144275"/>
    <lineage>
        <taxon>Bacteria</taxon>
        <taxon>Pseudomonadati</taxon>
        <taxon>Myxococcota</taxon>
        <taxon>Myxococcia</taxon>
        <taxon>Myxococcales</taxon>
        <taxon>Cystobacterineae</taxon>
        <taxon>Myxococcaceae</taxon>
        <taxon>Corallococcus</taxon>
    </lineage>
</organism>
<reference evidence="3" key="2">
    <citation type="submission" date="2012-03" db="EMBL/GenBank/DDBJ databases">
        <title>Genome sequence of the fruiting myxobacterium Corallococcus coralloides DSM 2259.</title>
        <authorList>
            <person name="Huntley S."/>
            <person name="Zhang Y."/>
            <person name="Treuner-Lange A."/>
            <person name="Sensen C.W."/>
            <person name="Sogaard-Andersen L."/>
        </authorList>
    </citation>
    <scope>NUCLEOTIDE SEQUENCE [LARGE SCALE GENOMIC DNA]</scope>
    <source>
        <strain evidence="3">ATCC 25202 / DSM 2259 / NBRC 100086 / M2</strain>
    </source>
</reference>
<protein>
    <recommendedName>
        <fullName evidence="1">Elongation factor G-binding protein C-terminal treble-clef zinc-finger domain-containing protein</fullName>
    </recommendedName>
</protein>
<dbReference type="InterPro" id="IPR032330">
    <property type="entry name" value="EF-G-binding_C"/>
</dbReference>
<dbReference type="OrthoDB" id="5381823at2"/>